<keyword evidence="7" id="KW-1185">Reference proteome</keyword>
<evidence type="ECO:0000313" key="7">
    <source>
        <dbReference type="Proteomes" id="UP000193685"/>
    </source>
</evidence>
<evidence type="ECO:0000256" key="1">
    <source>
        <dbReference type="ARBA" id="ARBA00003548"/>
    </source>
</evidence>
<dbReference type="PANTHER" id="PTHR13475:SF3">
    <property type="entry name" value="NEUGRIN"/>
    <property type="match status" value="1"/>
</dbReference>
<dbReference type="Proteomes" id="UP000193685">
    <property type="component" value="Unassembled WGS sequence"/>
</dbReference>
<comment type="subcellular location">
    <subcellularLocation>
        <location evidence="2">Mitochondrion</location>
    </subcellularLocation>
</comment>
<dbReference type="AlphaFoldDB" id="A0A1Y2F9A3"/>
<dbReference type="EMBL" id="MCFI01000014">
    <property type="protein sequence ID" value="ORY79916.1"/>
    <property type="molecule type" value="Genomic_DNA"/>
</dbReference>
<comment type="similarity">
    <text evidence="3">Belongs to the RRG9 family.</text>
</comment>
<evidence type="ECO:0000256" key="4">
    <source>
        <dbReference type="ARBA" id="ARBA00013566"/>
    </source>
</evidence>
<evidence type="ECO:0000313" key="6">
    <source>
        <dbReference type="EMBL" id="ORY79916.1"/>
    </source>
</evidence>
<sequence length="244" mass="27707">MWLCRGCLNASSQATRQTSSTMKLSIKQSLRRYSERSIAAQEADELLKNIPGPIYRPPPARPQKTKLPFPSPRVLSGNRDNGSSLDSALRRPSRPEKWSPPIKKKPDWLIQKEALNKKFTRLDEVSGSAIKEPWQPRKKLSPEAMQGIRALRAENPDYDVPKLASIFKVSPEAVRRILRSKWQPTPEEAAAQAERWKRRKESVWKRWAEQGRAERGGDAVRGVHGRRTVAGVVEKRLSVKSGFV</sequence>
<evidence type="ECO:0000256" key="5">
    <source>
        <dbReference type="SAM" id="MobiDB-lite"/>
    </source>
</evidence>
<dbReference type="GO" id="GO:0005634">
    <property type="term" value="C:nucleus"/>
    <property type="evidence" value="ECO:0007669"/>
    <property type="project" value="TreeGrafter"/>
</dbReference>
<dbReference type="GO" id="GO:0005739">
    <property type="term" value="C:mitochondrion"/>
    <property type="evidence" value="ECO:0007669"/>
    <property type="project" value="UniProtKB-SubCell"/>
</dbReference>
<dbReference type="GeneID" id="63789086"/>
<dbReference type="PANTHER" id="PTHR13475">
    <property type="entry name" value="NEUGRIN"/>
    <property type="match status" value="1"/>
</dbReference>
<gene>
    <name evidence="6" type="ORF">BCR37DRAFT_78293</name>
</gene>
<feature type="region of interest" description="Disordered" evidence="5">
    <location>
        <begin position="49"/>
        <end position="103"/>
    </location>
</feature>
<evidence type="ECO:0000256" key="2">
    <source>
        <dbReference type="ARBA" id="ARBA00004173"/>
    </source>
</evidence>
<protein>
    <recommendedName>
        <fullName evidence="4">Required for respiratory growth protein 9, mitochondrial</fullName>
    </recommendedName>
</protein>
<reference evidence="6 7" key="1">
    <citation type="submission" date="2016-07" db="EMBL/GenBank/DDBJ databases">
        <title>Pervasive Adenine N6-methylation of Active Genes in Fungi.</title>
        <authorList>
            <consortium name="DOE Joint Genome Institute"/>
            <person name="Mondo S.J."/>
            <person name="Dannebaum R.O."/>
            <person name="Kuo R.C."/>
            <person name="Labutti K."/>
            <person name="Haridas S."/>
            <person name="Kuo A."/>
            <person name="Salamov A."/>
            <person name="Ahrendt S.R."/>
            <person name="Lipzen A."/>
            <person name="Sullivan W."/>
            <person name="Andreopoulos W.B."/>
            <person name="Clum A."/>
            <person name="Lindquist E."/>
            <person name="Daum C."/>
            <person name="Ramamoorthy G.K."/>
            <person name="Gryganskyi A."/>
            <person name="Culley D."/>
            <person name="Magnuson J.K."/>
            <person name="James T.Y."/>
            <person name="O'Malley M.A."/>
            <person name="Stajich J.E."/>
            <person name="Spatafora J.W."/>
            <person name="Visel A."/>
            <person name="Grigoriev I.V."/>
        </authorList>
    </citation>
    <scope>NUCLEOTIDE SEQUENCE [LARGE SCALE GENOMIC DNA]</scope>
    <source>
        <strain evidence="6 7">12-1054</strain>
    </source>
</reference>
<dbReference type="STRING" id="56484.A0A1Y2F9A3"/>
<evidence type="ECO:0000256" key="3">
    <source>
        <dbReference type="ARBA" id="ARBA00010895"/>
    </source>
</evidence>
<dbReference type="OrthoDB" id="5578174at2759"/>
<proteinExistence type="inferred from homology"/>
<dbReference type="InterPro" id="IPR010487">
    <property type="entry name" value="NGRN/Rrg9"/>
</dbReference>
<comment type="caution">
    <text evidence="6">The sequence shown here is derived from an EMBL/GenBank/DDBJ whole genome shotgun (WGS) entry which is preliminary data.</text>
</comment>
<dbReference type="Pfam" id="PF06413">
    <property type="entry name" value="Neugrin"/>
    <property type="match status" value="1"/>
</dbReference>
<organism evidence="6 7">
    <name type="scientific">Protomyces lactucae-debilis</name>
    <dbReference type="NCBI Taxonomy" id="2754530"/>
    <lineage>
        <taxon>Eukaryota</taxon>
        <taxon>Fungi</taxon>
        <taxon>Dikarya</taxon>
        <taxon>Ascomycota</taxon>
        <taxon>Taphrinomycotina</taxon>
        <taxon>Taphrinomycetes</taxon>
        <taxon>Taphrinales</taxon>
        <taxon>Protomycetaceae</taxon>
        <taxon>Protomyces</taxon>
    </lineage>
</organism>
<accession>A0A1Y2F9A3</accession>
<name>A0A1Y2F9A3_PROLT</name>
<comment type="function">
    <text evidence="1">Required for respiratory activity and maintenance and expression of the mitochondrial genome.</text>
</comment>
<dbReference type="RefSeq" id="XP_040724050.1">
    <property type="nucleotide sequence ID" value="XM_040872487.1"/>
</dbReference>